<dbReference type="Proteomes" id="UP001222325">
    <property type="component" value="Unassembled WGS sequence"/>
</dbReference>
<accession>A0AAD6TYZ6</accession>
<dbReference type="EMBL" id="JARJCN010000055">
    <property type="protein sequence ID" value="KAJ7080373.1"/>
    <property type="molecule type" value="Genomic_DNA"/>
</dbReference>
<name>A0AAD6TYZ6_9AGAR</name>
<feature type="region of interest" description="Disordered" evidence="1">
    <location>
        <begin position="15"/>
        <end position="34"/>
    </location>
</feature>
<evidence type="ECO:0000313" key="2">
    <source>
        <dbReference type="EMBL" id="KAJ7080373.1"/>
    </source>
</evidence>
<gene>
    <name evidence="2" type="ORF">B0H15DRAFT_953564</name>
</gene>
<feature type="compositionally biased region" description="Pro residues" evidence="1">
    <location>
        <begin position="340"/>
        <end position="361"/>
    </location>
</feature>
<reference evidence="2" key="1">
    <citation type="submission" date="2023-03" db="EMBL/GenBank/DDBJ databases">
        <title>Massive genome expansion in bonnet fungi (Mycena s.s.) driven by repeated elements and novel gene families across ecological guilds.</title>
        <authorList>
            <consortium name="Lawrence Berkeley National Laboratory"/>
            <person name="Harder C.B."/>
            <person name="Miyauchi S."/>
            <person name="Viragh M."/>
            <person name="Kuo A."/>
            <person name="Thoen E."/>
            <person name="Andreopoulos B."/>
            <person name="Lu D."/>
            <person name="Skrede I."/>
            <person name="Drula E."/>
            <person name="Henrissat B."/>
            <person name="Morin E."/>
            <person name="Kohler A."/>
            <person name="Barry K."/>
            <person name="LaButti K."/>
            <person name="Morin E."/>
            <person name="Salamov A."/>
            <person name="Lipzen A."/>
            <person name="Mereny Z."/>
            <person name="Hegedus B."/>
            <person name="Baldrian P."/>
            <person name="Stursova M."/>
            <person name="Weitz H."/>
            <person name="Taylor A."/>
            <person name="Grigoriev I.V."/>
            <person name="Nagy L.G."/>
            <person name="Martin F."/>
            <person name="Kauserud H."/>
        </authorList>
    </citation>
    <scope>NUCLEOTIDE SEQUENCE</scope>
    <source>
        <strain evidence="2">CBHHK173m</strain>
    </source>
</reference>
<protein>
    <submittedName>
        <fullName evidence="2">Uncharacterized protein</fullName>
    </submittedName>
</protein>
<evidence type="ECO:0000313" key="3">
    <source>
        <dbReference type="Proteomes" id="UP001222325"/>
    </source>
</evidence>
<comment type="caution">
    <text evidence="2">The sequence shown here is derived from an EMBL/GenBank/DDBJ whole genome shotgun (WGS) entry which is preliminary data.</text>
</comment>
<proteinExistence type="predicted"/>
<feature type="compositionally biased region" description="Low complexity" evidence="1">
    <location>
        <begin position="99"/>
        <end position="109"/>
    </location>
</feature>
<evidence type="ECO:0000256" key="1">
    <source>
        <dbReference type="SAM" id="MobiDB-lite"/>
    </source>
</evidence>
<feature type="compositionally biased region" description="Basic residues" evidence="1">
    <location>
        <begin position="225"/>
        <end position="238"/>
    </location>
</feature>
<feature type="compositionally biased region" description="Basic residues" evidence="1">
    <location>
        <begin position="198"/>
        <end position="214"/>
    </location>
</feature>
<feature type="region of interest" description="Disordered" evidence="1">
    <location>
        <begin position="169"/>
        <end position="361"/>
    </location>
</feature>
<keyword evidence="3" id="KW-1185">Reference proteome</keyword>
<sequence length="374" mass="40187">MGSASYAGDLGIHSLVTEGPTPAHADGRSPRPRKLLHKVVRRRVRATSPGHGAVLAGATLPCERTGLPAAWTSFRACANSSAACTARVVLHEPNPPCPSQASEPAPSASRRPRERRAAPHVTRCHVTPPLSHLPSRMQRRRACRATCIYRRYVRPRPRLRLFKGIAPPTLRPRERATSPGHGVARRAESILPAARTSFRAHKPTRAQTHPRRTRRDSSCTSSETRRRHCPHSARRPRTRPALPGHAGGPNTQARAHGSSCARKCAAPSSASDVGVWRDGPGTGGTPIRGEELRRRPPIPGRVLGSSAGRTLRKPGRRGCLDAGARTHNAAGKGADLRPARWPPSDAPGPPKIVPPELPAPIPRCSPISYTVPAC</sequence>
<dbReference type="AlphaFoldDB" id="A0AAD6TYZ6"/>
<organism evidence="2 3">
    <name type="scientific">Mycena belliarum</name>
    <dbReference type="NCBI Taxonomy" id="1033014"/>
    <lineage>
        <taxon>Eukaryota</taxon>
        <taxon>Fungi</taxon>
        <taxon>Dikarya</taxon>
        <taxon>Basidiomycota</taxon>
        <taxon>Agaricomycotina</taxon>
        <taxon>Agaricomycetes</taxon>
        <taxon>Agaricomycetidae</taxon>
        <taxon>Agaricales</taxon>
        <taxon>Marasmiineae</taxon>
        <taxon>Mycenaceae</taxon>
        <taxon>Mycena</taxon>
    </lineage>
</organism>
<feature type="region of interest" description="Disordered" evidence="1">
    <location>
        <begin position="94"/>
        <end position="119"/>
    </location>
</feature>